<keyword evidence="3" id="KW-1185">Reference proteome</keyword>
<feature type="compositionally biased region" description="Basic and acidic residues" evidence="1">
    <location>
        <begin position="62"/>
        <end position="73"/>
    </location>
</feature>
<dbReference type="EMBL" id="BDIP01007001">
    <property type="protein sequence ID" value="GIQ91010.1"/>
    <property type="molecule type" value="Genomic_DNA"/>
</dbReference>
<evidence type="ECO:0000256" key="1">
    <source>
        <dbReference type="SAM" id="MobiDB-lite"/>
    </source>
</evidence>
<comment type="caution">
    <text evidence="2">The sequence shown here is derived from an EMBL/GenBank/DDBJ whole genome shotgun (WGS) entry which is preliminary data.</text>
</comment>
<evidence type="ECO:0000313" key="3">
    <source>
        <dbReference type="Proteomes" id="UP000265618"/>
    </source>
</evidence>
<dbReference type="AlphaFoldDB" id="A0A9K3D9S8"/>
<dbReference type="Proteomes" id="UP000265618">
    <property type="component" value="Unassembled WGS sequence"/>
</dbReference>
<organism evidence="2 3">
    <name type="scientific">Kipferlia bialata</name>
    <dbReference type="NCBI Taxonomy" id="797122"/>
    <lineage>
        <taxon>Eukaryota</taxon>
        <taxon>Metamonada</taxon>
        <taxon>Carpediemonas-like organisms</taxon>
        <taxon>Kipferlia</taxon>
    </lineage>
</organism>
<name>A0A9K3D9S8_9EUKA</name>
<proteinExistence type="predicted"/>
<accession>A0A9K3D9S8</accession>
<sequence>MYSDPFSGFCHTIIGVQIVCSGDGRSLLDFKTPGDIDPRTLLSDVVDGIDARVQTGEESAPDSDRDPTERDGGCDEVGVPSCPL</sequence>
<protein>
    <submittedName>
        <fullName evidence="2">Uncharacterized protein</fullName>
    </submittedName>
</protein>
<reference evidence="2 3" key="1">
    <citation type="journal article" date="2018" name="PLoS ONE">
        <title>The draft genome of Kipferlia bialata reveals reductive genome evolution in fornicate parasites.</title>
        <authorList>
            <person name="Tanifuji G."/>
            <person name="Takabayashi S."/>
            <person name="Kume K."/>
            <person name="Takagi M."/>
            <person name="Nakayama T."/>
            <person name="Kamikawa R."/>
            <person name="Inagaki Y."/>
            <person name="Hashimoto T."/>
        </authorList>
    </citation>
    <scope>NUCLEOTIDE SEQUENCE [LARGE SCALE GENOMIC DNA]</scope>
    <source>
        <strain evidence="2">NY0173</strain>
    </source>
</reference>
<evidence type="ECO:0000313" key="2">
    <source>
        <dbReference type="EMBL" id="GIQ91010.1"/>
    </source>
</evidence>
<gene>
    <name evidence="2" type="ORF">KIPB_014046</name>
</gene>
<feature type="region of interest" description="Disordered" evidence="1">
    <location>
        <begin position="53"/>
        <end position="84"/>
    </location>
</feature>